<evidence type="ECO:0000256" key="1">
    <source>
        <dbReference type="SAM" id="MobiDB-lite"/>
    </source>
</evidence>
<feature type="region of interest" description="Disordered" evidence="1">
    <location>
        <begin position="154"/>
        <end position="179"/>
    </location>
</feature>
<dbReference type="RefSeq" id="WP_061422094.1">
    <property type="nucleotide sequence ID" value="NZ_KQ969062.1"/>
</dbReference>
<gene>
    <name evidence="2" type="ORF">SCRDD08_00272</name>
</gene>
<feature type="compositionally biased region" description="Basic residues" evidence="1">
    <location>
        <begin position="11"/>
        <end position="22"/>
    </location>
</feature>
<feature type="compositionally biased region" description="Low complexity" evidence="1">
    <location>
        <begin position="77"/>
        <end position="88"/>
    </location>
</feature>
<feature type="compositionally biased region" description="Basic and acidic residues" evidence="1">
    <location>
        <begin position="1"/>
        <end position="10"/>
    </location>
</feature>
<dbReference type="PATRIC" id="fig|45634.12.peg.284"/>
<feature type="compositionally biased region" description="Polar residues" evidence="1">
    <location>
        <begin position="154"/>
        <end position="164"/>
    </location>
</feature>
<name>A0A139N574_STRCR</name>
<evidence type="ECO:0000313" key="2">
    <source>
        <dbReference type="EMBL" id="KXT70954.1"/>
    </source>
</evidence>
<dbReference type="Proteomes" id="UP000070377">
    <property type="component" value="Unassembled WGS sequence"/>
</dbReference>
<dbReference type="STRING" id="45634.SCRDD08_00272"/>
<feature type="region of interest" description="Disordered" evidence="1">
    <location>
        <begin position="1"/>
        <end position="107"/>
    </location>
</feature>
<sequence>MGKRNLEALRQKHQSKFKKAQTKKPADNQPSFLSKWKTKEDKHIKPSAGLKEVQGRPEENQARPSVSSPSKVAFPIESSSNELSAVSSIEDKTGYGAKPSPQDQPVFSEQLGGAQQVKEPLSLLSQNLLELKQRELKRLISSLESLKANKQNQVLGGNQASQPVSDLVTEPKQTKLSPRISSNELAREIDKVEFKKKKLGFFSKIWVMVLSSLGIMAFLAETGKTWLEMEKVKDKEKAADISLMLDSYRKDQDLKSANRPEWIAKKEEYQFHISYDDITSLFLDFTSSVPNLTTVDEVVAKLGKAESGKEIDQDDPIKTIALDYSQAGTEAKVSLSFKSYFGSSETPKLQSLKCAHLSSAHLPNRNAQLTRQELAGIEKRKAYQEIVSQLGLPERLDWNGGILGNATLSIYYRLEDGQEVGFSFENNKSQSYQLTESSGLGNETGDAGAH</sequence>
<accession>A0A139N574</accession>
<reference evidence="2 3" key="1">
    <citation type="submission" date="2016-01" db="EMBL/GenBank/DDBJ databases">
        <title>Highly variable Streptococcus oralis are common among viridans streptococci isolated from primates.</title>
        <authorList>
            <person name="Denapaite D."/>
            <person name="Rieger M."/>
            <person name="Koendgen S."/>
            <person name="Brueckner R."/>
            <person name="Ochigava I."/>
            <person name="Kappeler P."/>
            <person name="Maetz-Rensing K."/>
            <person name="Leendertz F."/>
            <person name="Hakenbeck R."/>
        </authorList>
    </citation>
    <scope>NUCLEOTIDE SEQUENCE [LARGE SCALE GENOMIC DNA]</scope>
    <source>
        <strain evidence="2 3">DD08</strain>
    </source>
</reference>
<comment type="caution">
    <text evidence="2">The sequence shown here is derived from an EMBL/GenBank/DDBJ whole genome shotgun (WGS) entry which is preliminary data.</text>
</comment>
<organism evidence="2 3">
    <name type="scientific">Streptococcus cristatus</name>
    <dbReference type="NCBI Taxonomy" id="45634"/>
    <lineage>
        <taxon>Bacteria</taxon>
        <taxon>Bacillati</taxon>
        <taxon>Bacillota</taxon>
        <taxon>Bacilli</taxon>
        <taxon>Lactobacillales</taxon>
        <taxon>Streptococcaceae</taxon>
        <taxon>Streptococcus</taxon>
    </lineage>
</organism>
<proteinExistence type="predicted"/>
<dbReference type="AlphaFoldDB" id="A0A139N574"/>
<dbReference type="EMBL" id="LQRD01000016">
    <property type="protein sequence ID" value="KXT70954.1"/>
    <property type="molecule type" value="Genomic_DNA"/>
</dbReference>
<protein>
    <submittedName>
        <fullName evidence="2">Uncharacterized protein</fullName>
    </submittedName>
</protein>
<evidence type="ECO:0000313" key="3">
    <source>
        <dbReference type="Proteomes" id="UP000070377"/>
    </source>
</evidence>